<dbReference type="AlphaFoldDB" id="A0A830HF54"/>
<evidence type="ECO:0000313" key="2">
    <source>
        <dbReference type="Proteomes" id="UP000660262"/>
    </source>
</evidence>
<dbReference type="OrthoDB" id="192440at2759"/>
<reference evidence="1" key="1">
    <citation type="submission" date="2020-10" db="EMBL/GenBank/DDBJ databases">
        <title>Unveiling of a novel bifunctional photoreceptor, Dualchrome1, isolated from a cosmopolitan green alga.</title>
        <authorList>
            <person name="Suzuki S."/>
            <person name="Kawachi M."/>
        </authorList>
    </citation>
    <scope>NUCLEOTIDE SEQUENCE</scope>
    <source>
        <strain evidence="1">NIES 2893</strain>
    </source>
</reference>
<sequence>MSHPSRGAALVAASLAVVSGLAAYQLYGWRRRRLCAERVAGHTKLALLPSERAPIVCMSPATSTITFFQGSTDVAAAYLAKRVAEIAASNPWLASVLDTDPETGEMAAFVPRGDKAEAAQKGLFANRKDITVGFAPRRGGEDGERVIPYHAMVRDLAQVLCKPSVETVGTGAPLFSVTLVSGARGDEFAVVVSANHSLVDGHTFYQIHNMLCRGETVRALSPVRKLDAPAQIKEALGGVPSTMTACPPGFLARFVGSQIVSAVGFSAKTRVVGFYVNDVWVHEQKKLWSSPGSPVKRLADQLIGSPAKKSFAPFISTNDCLVSAFANALRPTLCMMAANFRGKAMGLDADDAGNYEDLIEYYDFSKTNDETLDAQLACDYANPALIRRSVQGTPYARAVTTATLSNADFLFRVGKIGVTTNWSTFAKPLDLFKGSTQVLHLPILDWPKANPAGLLGSMLVFRPHKGRLAVMAAGDAAFVDRLARSGMAGEKLDVEL</sequence>
<evidence type="ECO:0000313" key="1">
    <source>
        <dbReference type="EMBL" id="GHP04440.1"/>
    </source>
</evidence>
<proteinExistence type="predicted"/>
<keyword evidence="2" id="KW-1185">Reference proteome</keyword>
<accession>A0A830HF54</accession>
<name>A0A830HF54_9CHLO</name>
<protein>
    <submittedName>
        <fullName evidence="1">Uncharacterized protein</fullName>
    </submittedName>
</protein>
<dbReference type="EMBL" id="BNJQ01000007">
    <property type="protein sequence ID" value="GHP04440.1"/>
    <property type="molecule type" value="Genomic_DNA"/>
</dbReference>
<comment type="caution">
    <text evidence="1">The sequence shown here is derived from an EMBL/GenBank/DDBJ whole genome shotgun (WGS) entry which is preliminary data.</text>
</comment>
<organism evidence="1 2">
    <name type="scientific">Pycnococcus provasolii</name>
    <dbReference type="NCBI Taxonomy" id="41880"/>
    <lineage>
        <taxon>Eukaryota</taxon>
        <taxon>Viridiplantae</taxon>
        <taxon>Chlorophyta</taxon>
        <taxon>Pseudoscourfieldiophyceae</taxon>
        <taxon>Pseudoscourfieldiales</taxon>
        <taxon>Pycnococcaceae</taxon>
        <taxon>Pycnococcus</taxon>
    </lineage>
</organism>
<gene>
    <name evidence="1" type="ORF">PPROV_000319400</name>
</gene>
<dbReference type="Proteomes" id="UP000660262">
    <property type="component" value="Unassembled WGS sequence"/>
</dbReference>